<reference evidence="1 2" key="1">
    <citation type="submission" date="2014-04" db="EMBL/GenBank/DDBJ databases">
        <authorList>
            <consortium name="DOE Joint Genome Institute"/>
            <person name="Kuo A."/>
            <person name="Kohler A."/>
            <person name="Nagy L.G."/>
            <person name="Floudas D."/>
            <person name="Copeland A."/>
            <person name="Barry K.W."/>
            <person name="Cichocki N."/>
            <person name="Veneault-Fourrey C."/>
            <person name="LaButti K."/>
            <person name="Lindquist E.A."/>
            <person name="Lipzen A."/>
            <person name="Lundell T."/>
            <person name="Morin E."/>
            <person name="Murat C."/>
            <person name="Sun H."/>
            <person name="Tunlid A."/>
            <person name="Henrissat B."/>
            <person name="Grigoriev I.V."/>
            <person name="Hibbett D.S."/>
            <person name="Martin F."/>
            <person name="Nordberg H.P."/>
            <person name="Cantor M.N."/>
            <person name="Hua S.X."/>
        </authorList>
    </citation>
    <scope>NUCLEOTIDE SEQUENCE [LARGE SCALE GENOMIC DNA]</scope>
    <source>
        <strain evidence="1 2">LaAM-08-1</strain>
    </source>
</reference>
<dbReference type="AlphaFoldDB" id="A0A0C9X6I6"/>
<gene>
    <name evidence="1" type="ORF">K443DRAFT_685511</name>
</gene>
<proteinExistence type="predicted"/>
<dbReference type="HOGENOM" id="CLU_2794340_0_0_1"/>
<dbReference type="Proteomes" id="UP000054477">
    <property type="component" value="Unassembled WGS sequence"/>
</dbReference>
<reference evidence="2" key="2">
    <citation type="submission" date="2015-01" db="EMBL/GenBank/DDBJ databases">
        <title>Evolutionary Origins and Diversification of the Mycorrhizal Mutualists.</title>
        <authorList>
            <consortium name="DOE Joint Genome Institute"/>
            <consortium name="Mycorrhizal Genomics Consortium"/>
            <person name="Kohler A."/>
            <person name="Kuo A."/>
            <person name="Nagy L.G."/>
            <person name="Floudas D."/>
            <person name="Copeland A."/>
            <person name="Barry K.W."/>
            <person name="Cichocki N."/>
            <person name="Veneault-Fourrey C."/>
            <person name="LaButti K."/>
            <person name="Lindquist E.A."/>
            <person name="Lipzen A."/>
            <person name="Lundell T."/>
            <person name="Morin E."/>
            <person name="Murat C."/>
            <person name="Riley R."/>
            <person name="Ohm R."/>
            <person name="Sun H."/>
            <person name="Tunlid A."/>
            <person name="Henrissat B."/>
            <person name="Grigoriev I.V."/>
            <person name="Hibbett D.S."/>
            <person name="Martin F."/>
        </authorList>
    </citation>
    <scope>NUCLEOTIDE SEQUENCE [LARGE SCALE GENOMIC DNA]</scope>
    <source>
        <strain evidence="2">LaAM-08-1</strain>
    </source>
</reference>
<name>A0A0C9X6I6_9AGAR</name>
<evidence type="ECO:0000313" key="2">
    <source>
        <dbReference type="Proteomes" id="UP000054477"/>
    </source>
</evidence>
<dbReference type="EMBL" id="KN838947">
    <property type="protein sequence ID" value="KIJ92012.1"/>
    <property type="molecule type" value="Genomic_DNA"/>
</dbReference>
<sequence>MQATSLSLGSRNSLSLDLSRDNKAPHFVQQHQWMPRDERAYEYDALLASGEGRESRRCESFIYFWRSK</sequence>
<keyword evidence="2" id="KW-1185">Reference proteome</keyword>
<organism evidence="1 2">
    <name type="scientific">Laccaria amethystina LaAM-08-1</name>
    <dbReference type="NCBI Taxonomy" id="1095629"/>
    <lineage>
        <taxon>Eukaryota</taxon>
        <taxon>Fungi</taxon>
        <taxon>Dikarya</taxon>
        <taxon>Basidiomycota</taxon>
        <taxon>Agaricomycotina</taxon>
        <taxon>Agaricomycetes</taxon>
        <taxon>Agaricomycetidae</taxon>
        <taxon>Agaricales</taxon>
        <taxon>Agaricineae</taxon>
        <taxon>Hydnangiaceae</taxon>
        <taxon>Laccaria</taxon>
    </lineage>
</organism>
<accession>A0A0C9X6I6</accession>
<protein>
    <submittedName>
        <fullName evidence="1">Unplaced genomic scaffold K443scaffold_412, whole genome shotgun sequence</fullName>
    </submittedName>
</protein>
<evidence type="ECO:0000313" key="1">
    <source>
        <dbReference type="EMBL" id="KIJ92012.1"/>
    </source>
</evidence>